<proteinExistence type="predicted"/>
<dbReference type="EMBL" id="JAABNR010000023">
    <property type="protein sequence ID" value="NBZ89439.1"/>
    <property type="molecule type" value="Genomic_DNA"/>
</dbReference>
<name>A0AAE4YCD8_9RHOB</name>
<gene>
    <name evidence="1" type="ORF">GV832_17770</name>
</gene>
<dbReference type="AlphaFoldDB" id="A0AAE4YCD8"/>
<accession>A0AAE4YCD8</accession>
<evidence type="ECO:0000313" key="1">
    <source>
        <dbReference type="EMBL" id="NBZ89439.1"/>
    </source>
</evidence>
<protein>
    <submittedName>
        <fullName evidence="1">PhnD/SsuA/transferrin family substrate-binding protein</fullName>
    </submittedName>
</protein>
<dbReference type="PANTHER" id="PTHR35841:SF1">
    <property type="entry name" value="PHOSPHONATES-BINDING PERIPLASMIC PROTEIN"/>
    <property type="match status" value="1"/>
</dbReference>
<dbReference type="Proteomes" id="UP001193501">
    <property type="component" value="Unassembled WGS sequence"/>
</dbReference>
<sequence length="249" mass="26794">MYDRAEVQPANDRLWALIRDGLRAEGLPAPEALTRGPQSYWPAWESPDLILSQTCGYPYRAKLHGRVTLLATPDYGVEGCPPGHYVSVYVARKDDKRDSLKAFDGAALAFNEDLSQSGWAGPMSHALSQGVTLRPSLRSGGHVLSARAVAEGRAEIAGIDVVTWTMITRHDAFAASLKVIARTTPTPGLPWIAAKDADADRLFPILQQAVAALSQEDRATLCLKGLTRISADAYLSIPTPPAPSHFGAP</sequence>
<organism evidence="1 2">
    <name type="scientific">Stagnihabitans tardus</name>
    <dbReference type="NCBI Taxonomy" id="2699202"/>
    <lineage>
        <taxon>Bacteria</taxon>
        <taxon>Pseudomonadati</taxon>
        <taxon>Pseudomonadota</taxon>
        <taxon>Alphaproteobacteria</taxon>
        <taxon>Rhodobacterales</taxon>
        <taxon>Paracoccaceae</taxon>
        <taxon>Stagnihabitans</taxon>
    </lineage>
</organism>
<dbReference type="PANTHER" id="PTHR35841">
    <property type="entry name" value="PHOSPHONATES-BINDING PERIPLASMIC PROTEIN"/>
    <property type="match status" value="1"/>
</dbReference>
<comment type="caution">
    <text evidence="1">The sequence shown here is derived from an EMBL/GenBank/DDBJ whole genome shotgun (WGS) entry which is preliminary data.</text>
</comment>
<reference evidence="1" key="1">
    <citation type="submission" date="2020-01" db="EMBL/GenBank/DDBJ databases">
        <authorList>
            <person name="Chen W.-M."/>
        </authorList>
    </citation>
    <scope>NUCLEOTIDE SEQUENCE</scope>
    <source>
        <strain evidence="1">CYK-10</strain>
    </source>
</reference>
<dbReference type="Pfam" id="PF12974">
    <property type="entry name" value="Phosphonate-bd"/>
    <property type="match status" value="1"/>
</dbReference>
<dbReference type="Gene3D" id="3.40.190.10">
    <property type="entry name" value="Periplasmic binding protein-like II"/>
    <property type="match status" value="1"/>
</dbReference>
<dbReference type="SUPFAM" id="SSF53850">
    <property type="entry name" value="Periplasmic binding protein-like II"/>
    <property type="match status" value="1"/>
</dbReference>
<keyword evidence="2" id="KW-1185">Reference proteome</keyword>
<evidence type="ECO:0000313" key="2">
    <source>
        <dbReference type="Proteomes" id="UP001193501"/>
    </source>
</evidence>